<name>A0A543DZA9_9PSEU</name>
<feature type="compositionally biased region" description="Low complexity" evidence="1">
    <location>
        <begin position="158"/>
        <end position="168"/>
    </location>
</feature>
<evidence type="ECO:0000259" key="2">
    <source>
        <dbReference type="Pfam" id="PF12680"/>
    </source>
</evidence>
<accession>A0A543DZA9</accession>
<evidence type="ECO:0000313" key="4">
    <source>
        <dbReference type="Proteomes" id="UP000315677"/>
    </source>
</evidence>
<organism evidence="3 4">
    <name type="scientific">Pseudonocardia kunmingensis</name>
    <dbReference type="NCBI Taxonomy" id="630975"/>
    <lineage>
        <taxon>Bacteria</taxon>
        <taxon>Bacillati</taxon>
        <taxon>Actinomycetota</taxon>
        <taxon>Actinomycetes</taxon>
        <taxon>Pseudonocardiales</taxon>
        <taxon>Pseudonocardiaceae</taxon>
        <taxon>Pseudonocardia</taxon>
    </lineage>
</organism>
<evidence type="ECO:0000313" key="3">
    <source>
        <dbReference type="EMBL" id="TQM14579.1"/>
    </source>
</evidence>
<dbReference type="InterPro" id="IPR037401">
    <property type="entry name" value="SnoaL-like"/>
</dbReference>
<comment type="caution">
    <text evidence="3">The sequence shown here is derived from an EMBL/GenBank/DDBJ whole genome shotgun (WGS) entry which is preliminary data.</text>
</comment>
<keyword evidence="4" id="KW-1185">Reference proteome</keyword>
<reference evidence="3 4" key="1">
    <citation type="submission" date="2019-06" db="EMBL/GenBank/DDBJ databases">
        <title>Sequencing the genomes of 1000 actinobacteria strains.</title>
        <authorList>
            <person name="Klenk H.-P."/>
        </authorList>
    </citation>
    <scope>NUCLEOTIDE SEQUENCE [LARGE SCALE GENOMIC DNA]</scope>
    <source>
        <strain evidence="3 4">DSM 45301</strain>
    </source>
</reference>
<proteinExistence type="predicted"/>
<evidence type="ECO:0000256" key="1">
    <source>
        <dbReference type="SAM" id="MobiDB-lite"/>
    </source>
</evidence>
<dbReference type="RefSeq" id="WP_170231207.1">
    <property type="nucleotide sequence ID" value="NZ_VFPA01000001.1"/>
</dbReference>
<dbReference type="Gene3D" id="3.10.450.50">
    <property type="match status" value="1"/>
</dbReference>
<sequence>MGAPPAREVFAQALRCFLAKDMNAFADMFAVDGRHELPFAPPGVPARLQGREEIRAYLTSIVSTPLVLTGTGDLHVIEGSDPELVVVEYEARGIVTSTGKGYRMPYVQVLRAHDGEIALWRDYWSPLSGVQALGLRGTVRVAADRVGTALVGRLRAAGARSGPGARRLTTPGARAPHPRT</sequence>
<feature type="domain" description="SnoaL-like" evidence="2">
    <location>
        <begin position="13"/>
        <end position="119"/>
    </location>
</feature>
<dbReference type="Proteomes" id="UP000315677">
    <property type="component" value="Unassembled WGS sequence"/>
</dbReference>
<protein>
    <recommendedName>
        <fullName evidence="2">SnoaL-like domain-containing protein</fullName>
    </recommendedName>
</protein>
<dbReference type="Pfam" id="PF12680">
    <property type="entry name" value="SnoaL_2"/>
    <property type="match status" value="1"/>
</dbReference>
<gene>
    <name evidence="3" type="ORF">FB558_1345</name>
</gene>
<dbReference type="SUPFAM" id="SSF54427">
    <property type="entry name" value="NTF2-like"/>
    <property type="match status" value="1"/>
</dbReference>
<dbReference type="EMBL" id="VFPA01000001">
    <property type="protein sequence ID" value="TQM14579.1"/>
    <property type="molecule type" value="Genomic_DNA"/>
</dbReference>
<dbReference type="AlphaFoldDB" id="A0A543DZA9"/>
<dbReference type="InterPro" id="IPR032710">
    <property type="entry name" value="NTF2-like_dom_sf"/>
</dbReference>
<feature type="region of interest" description="Disordered" evidence="1">
    <location>
        <begin position="158"/>
        <end position="180"/>
    </location>
</feature>